<dbReference type="InterPro" id="IPR001466">
    <property type="entry name" value="Beta-lactam-related"/>
</dbReference>
<dbReference type="Pfam" id="PF07833">
    <property type="entry name" value="Cu_amine_oxidN1"/>
    <property type="match status" value="1"/>
</dbReference>
<dbReference type="Gene3D" id="3.30.457.10">
    <property type="entry name" value="Copper amine oxidase-like, N-terminal domain"/>
    <property type="match status" value="1"/>
</dbReference>
<dbReference type="RefSeq" id="WP_084577026.1">
    <property type="nucleotide sequence ID" value="NZ_CP155572.1"/>
</dbReference>
<reference evidence="4 5" key="1">
    <citation type="submission" date="2017-04" db="EMBL/GenBank/DDBJ databases">
        <authorList>
            <person name="Afonso C.L."/>
            <person name="Miller P.J."/>
            <person name="Scott M.A."/>
            <person name="Spackman E."/>
            <person name="Goraichik I."/>
            <person name="Dimitrov K.M."/>
            <person name="Suarez D.L."/>
            <person name="Swayne D.E."/>
        </authorList>
    </citation>
    <scope>NUCLEOTIDE SEQUENCE [LARGE SCALE GENOMIC DNA]</scope>
    <source>
        <strain evidence="4 5">DSM 5090</strain>
    </source>
</reference>
<dbReference type="InterPro" id="IPR012854">
    <property type="entry name" value="Cu_amine_oxidase-like_N"/>
</dbReference>
<keyword evidence="5" id="KW-1185">Reference proteome</keyword>
<protein>
    <submittedName>
        <fullName evidence="4">CubicO group peptidase, beta-lactamase class C family</fullName>
    </submittedName>
</protein>
<dbReference type="Gene3D" id="3.40.710.10">
    <property type="entry name" value="DD-peptidase/beta-lactamase superfamily"/>
    <property type="match status" value="1"/>
</dbReference>
<dbReference type="SUPFAM" id="SSF56601">
    <property type="entry name" value="beta-lactamase/transpeptidase-like"/>
    <property type="match status" value="1"/>
</dbReference>
<accession>A0A1W2DEY3</accession>
<evidence type="ECO:0000259" key="3">
    <source>
        <dbReference type="Pfam" id="PF07833"/>
    </source>
</evidence>
<feature type="chain" id="PRO_5012619340" evidence="1">
    <location>
        <begin position="31"/>
        <end position="550"/>
    </location>
</feature>
<dbReference type="OrthoDB" id="9797709at2"/>
<feature type="domain" description="Beta-lactamase-related" evidence="2">
    <location>
        <begin position="55"/>
        <end position="407"/>
    </location>
</feature>
<name>A0A1W2DEY3_9FIRM</name>
<dbReference type="EMBL" id="FWXI01000015">
    <property type="protein sequence ID" value="SMC96055.1"/>
    <property type="molecule type" value="Genomic_DNA"/>
</dbReference>
<dbReference type="InterPro" id="IPR012338">
    <property type="entry name" value="Beta-lactam/transpept-like"/>
</dbReference>
<dbReference type="Proteomes" id="UP000192738">
    <property type="component" value="Unassembled WGS sequence"/>
</dbReference>
<feature type="signal peptide" evidence="1">
    <location>
        <begin position="1"/>
        <end position="30"/>
    </location>
</feature>
<dbReference type="SUPFAM" id="SSF55383">
    <property type="entry name" value="Copper amine oxidase, domain N"/>
    <property type="match status" value="1"/>
</dbReference>
<proteinExistence type="predicted"/>
<dbReference type="InterPro" id="IPR050491">
    <property type="entry name" value="AmpC-like"/>
</dbReference>
<evidence type="ECO:0000313" key="5">
    <source>
        <dbReference type="Proteomes" id="UP000192738"/>
    </source>
</evidence>
<dbReference type="PANTHER" id="PTHR46825:SF9">
    <property type="entry name" value="BETA-LACTAMASE-RELATED DOMAIN-CONTAINING PROTEIN"/>
    <property type="match status" value="1"/>
</dbReference>
<dbReference type="PANTHER" id="PTHR46825">
    <property type="entry name" value="D-ALANYL-D-ALANINE-CARBOXYPEPTIDASE/ENDOPEPTIDASE AMPH"/>
    <property type="match status" value="1"/>
</dbReference>
<organism evidence="4 5">
    <name type="scientific">Sporomusa malonica</name>
    <dbReference type="NCBI Taxonomy" id="112901"/>
    <lineage>
        <taxon>Bacteria</taxon>
        <taxon>Bacillati</taxon>
        <taxon>Bacillota</taxon>
        <taxon>Negativicutes</taxon>
        <taxon>Selenomonadales</taxon>
        <taxon>Sporomusaceae</taxon>
        <taxon>Sporomusa</taxon>
    </lineage>
</organism>
<dbReference type="InterPro" id="IPR036582">
    <property type="entry name" value="Mao_N_sf"/>
</dbReference>
<evidence type="ECO:0000259" key="2">
    <source>
        <dbReference type="Pfam" id="PF00144"/>
    </source>
</evidence>
<evidence type="ECO:0000256" key="1">
    <source>
        <dbReference type="SAM" id="SignalP"/>
    </source>
</evidence>
<keyword evidence="1" id="KW-0732">Signal</keyword>
<sequence>MSFTSFSKHLPAVLAGTILALSFLTQPAQANQPESSPGCFALQPYKVPAKPTALDKKLLAAMEEYKVVGLSATVFRDNKIVWSGGYGWANLETERPVTPDTLFRVASLSKMVTATALMQLYDQGKFGLDDDISKYLGYQVRNPNYPTTKITFRQLLTHTSGILDCGAYDGIVAENPALLHDIDIKDILVPGGQYYQSATFANYPPGSQFSYSNFGTGIAGSLVEKISGMPFDKYCTKFIFKPLNMDASFEPADIKNWQNIAVLYRPDRQLANFRPTKDAYNGTKPEPTAITAPLGSALGRSPAGGLRSSTADFSKFMQAHMNGGAYKRTRILKADTSDLMHSMQWFGYSMDGFYKQKGLNFHITDDLVPSKRLVGHSGEAYGLSSDAYYDPDSKFGIVFMLNGAKLTDANPYYRVENAIAETLFDSFAPKNTNKHKQIKAKKNASFITVNQRKLFLPEPAVIAKSGKAQILFLPAISTADALSAEISQQGNQLTFTYGSNKAALTVGQTELFVNGATRPLPQAPYKQNGQIMVPVRELADALKMNVKIRL</sequence>
<dbReference type="Pfam" id="PF00144">
    <property type="entry name" value="Beta-lactamase"/>
    <property type="match status" value="1"/>
</dbReference>
<dbReference type="STRING" id="112901.SAMN04488500_11579"/>
<dbReference type="AlphaFoldDB" id="A0A1W2DEY3"/>
<gene>
    <name evidence="4" type="ORF">SAMN04488500_11579</name>
</gene>
<feature type="domain" description="Copper amine oxidase-like N-terminal" evidence="3">
    <location>
        <begin position="471"/>
        <end position="547"/>
    </location>
</feature>
<evidence type="ECO:0000313" key="4">
    <source>
        <dbReference type="EMBL" id="SMC96055.1"/>
    </source>
</evidence>